<dbReference type="InterPro" id="IPR033705">
    <property type="entry name" value="Anticodon_Ia_Val"/>
</dbReference>
<dbReference type="SUPFAM" id="SSF47323">
    <property type="entry name" value="Anticodon-binding domain of a subclass of class I aminoacyl-tRNA synthetases"/>
    <property type="match status" value="1"/>
</dbReference>
<dbReference type="Gene3D" id="1.10.730.10">
    <property type="entry name" value="Isoleucyl-tRNA Synthetase, Domain 1"/>
    <property type="match status" value="1"/>
</dbReference>
<feature type="domain" description="Methionyl/Valyl/Leucyl/Isoleucyl-tRNA synthetase anticodon-binding" evidence="12">
    <location>
        <begin position="715"/>
        <end position="761"/>
    </location>
</feature>
<dbReference type="Gene3D" id="3.40.50.620">
    <property type="entry name" value="HUPs"/>
    <property type="match status" value="3"/>
</dbReference>
<dbReference type="CDD" id="cd07962">
    <property type="entry name" value="Anticodon_Ia_Val"/>
    <property type="match status" value="1"/>
</dbReference>
<evidence type="ECO:0000313" key="14">
    <source>
        <dbReference type="Proteomes" id="UP000178495"/>
    </source>
</evidence>
<dbReference type="AlphaFoldDB" id="A0A1G2CLQ7"/>
<comment type="similarity">
    <text evidence="10">Belongs to the class-I aminoacyl-tRNA synthetase family.</text>
</comment>
<evidence type="ECO:0000256" key="7">
    <source>
        <dbReference type="ARBA" id="ARBA00023146"/>
    </source>
</evidence>
<dbReference type="NCBIfam" id="NF004349">
    <property type="entry name" value="PRK05729.1"/>
    <property type="match status" value="1"/>
</dbReference>
<feature type="domain" description="Methionyl/Valyl/Leucyl/Isoleucyl-tRNA synthetase anticodon-binding" evidence="12">
    <location>
        <begin position="618"/>
        <end position="673"/>
    </location>
</feature>
<dbReference type="EC" id="6.1.1.9" evidence="1 9"/>
<dbReference type="EMBL" id="MHLC01000007">
    <property type="protein sequence ID" value="OGZ01591.1"/>
    <property type="molecule type" value="Genomic_DNA"/>
</dbReference>
<dbReference type="InterPro" id="IPR002303">
    <property type="entry name" value="Valyl-tRNA_ligase"/>
</dbReference>
<evidence type="ECO:0000256" key="9">
    <source>
        <dbReference type="NCBIfam" id="TIGR00422"/>
    </source>
</evidence>
<evidence type="ECO:0000256" key="5">
    <source>
        <dbReference type="ARBA" id="ARBA00022840"/>
    </source>
</evidence>
<comment type="caution">
    <text evidence="13">The sequence shown here is derived from an EMBL/GenBank/DDBJ whole genome shotgun (WGS) entry which is preliminary data.</text>
</comment>
<dbReference type="PANTHER" id="PTHR11946">
    <property type="entry name" value="VALYL-TRNA SYNTHETASES"/>
    <property type="match status" value="1"/>
</dbReference>
<evidence type="ECO:0000256" key="3">
    <source>
        <dbReference type="ARBA" id="ARBA00022598"/>
    </source>
</evidence>
<dbReference type="Gene3D" id="3.90.740.10">
    <property type="entry name" value="Valyl/Leucyl/Isoleucyl-tRNA synthetase, editing domain"/>
    <property type="match status" value="1"/>
</dbReference>
<dbReference type="InterPro" id="IPR009008">
    <property type="entry name" value="Val/Leu/Ile-tRNA-synth_edit"/>
</dbReference>
<evidence type="ECO:0000256" key="10">
    <source>
        <dbReference type="RuleBase" id="RU363035"/>
    </source>
</evidence>
<dbReference type="STRING" id="1798652.A3A43_01640"/>
<keyword evidence="2" id="KW-0963">Cytoplasm</keyword>
<name>A0A1G2CLQ7_9BACT</name>
<feature type="domain" description="Aminoacyl-tRNA synthetase class Ia" evidence="11">
    <location>
        <begin position="16"/>
        <end position="422"/>
    </location>
</feature>
<comment type="catalytic activity">
    <reaction evidence="8">
        <text>tRNA(Val) + L-valine + ATP = L-valyl-tRNA(Val) + AMP + diphosphate</text>
        <dbReference type="Rhea" id="RHEA:10704"/>
        <dbReference type="Rhea" id="RHEA-COMP:9672"/>
        <dbReference type="Rhea" id="RHEA-COMP:9708"/>
        <dbReference type="ChEBI" id="CHEBI:30616"/>
        <dbReference type="ChEBI" id="CHEBI:33019"/>
        <dbReference type="ChEBI" id="CHEBI:57762"/>
        <dbReference type="ChEBI" id="CHEBI:78442"/>
        <dbReference type="ChEBI" id="CHEBI:78537"/>
        <dbReference type="ChEBI" id="CHEBI:456215"/>
        <dbReference type="EC" id="6.1.1.9"/>
    </reaction>
</comment>
<keyword evidence="6 10" id="KW-0648">Protein biosynthesis</keyword>
<reference evidence="13 14" key="1">
    <citation type="journal article" date="2016" name="Nat. Commun.">
        <title>Thousands of microbial genomes shed light on interconnected biogeochemical processes in an aquifer system.</title>
        <authorList>
            <person name="Anantharaman K."/>
            <person name="Brown C.T."/>
            <person name="Hug L.A."/>
            <person name="Sharon I."/>
            <person name="Castelle C.J."/>
            <person name="Probst A.J."/>
            <person name="Thomas B.C."/>
            <person name="Singh A."/>
            <person name="Wilkins M.J."/>
            <person name="Karaoz U."/>
            <person name="Brodie E.L."/>
            <person name="Williams K.H."/>
            <person name="Hubbard S.S."/>
            <person name="Banfield J.F."/>
        </authorList>
    </citation>
    <scope>NUCLEOTIDE SEQUENCE [LARGE SCALE GENOMIC DNA]</scope>
</reference>
<dbReference type="GO" id="GO:0002161">
    <property type="term" value="F:aminoacyl-tRNA deacylase activity"/>
    <property type="evidence" value="ECO:0007669"/>
    <property type="project" value="InterPro"/>
</dbReference>
<sequence>MPDLGPRYEHKEIEEKIYRLWERSGYFNPDNLPDAHKRKPYCIIMPPPNANGPLHIGHALFVTLEDIMIRYSRMRGKRTLWLPGADHAGFETQVVFDGKLEKEGRNRFTMNRDALWKEMWDFTQENKKTMEAQLRKLGASCDWSREVFTLEPRVVEQVYATFKKMHDDGLVYRDLRVVNWCPKHRTALSDLEVKYVEKTDPLYYIKYGPLTLATVRPETKFGDTALAVNPKDKRYQKYVGKTIEAKGVLGLLTFKVIADEAVDPHFGTGVVKVTPAHDQADYEIWQRHKNEIPGPKTIIGEDGRLTDETGKFKRLKVAEARARVAEAIQKIGILEKVDPNYVHQVATCYKCGSTLEPLPKPQWFVKMQPLAKKAIAAAQKIKFFPSHSKKVYLHWLKNIRDWNISRQIVWGIRIPAWFRRNEIAISAESPGPGWQQDPDVFDTWFSSGQWPFIALGFKEGGKSRRKVGTPIPTPTPGRDVGAEASEDYKTFYPTDVMETGYDILFFWVTRMVMFGLYRTGKVPFKAVYLHGLVRDKDRQKMSKSKGNVIDPLGVADTYGTDAVRMALVAGNTPGKDTAISEDKIRAYRNFATKVWNIARFILMHKPGRAVKPVLSAADRTHIAHAQKVKSQVAKHIEKFEFHLAAEKTYHYIWHTFADKIIEEYKPRLRAAASPEEALGVAPGLVSEGAGAPRAQAVGGRRSHRTAGSEELAAAENQAAAYHTLETILIECLTMLHPFMPFITEEIFRNLRPRSLLMVQPW</sequence>
<dbReference type="PANTHER" id="PTHR11946:SF93">
    <property type="entry name" value="VALINE--TRNA LIGASE, CHLOROPLASTIC_MITOCHONDRIAL 2"/>
    <property type="match status" value="1"/>
</dbReference>
<dbReference type="Proteomes" id="UP000178495">
    <property type="component" value="Unassembled WGS sequence"/>
</dbReference>
<dbReference type="InterPro" id="IPR002300">
    <property type="entry name" value="aa-tRNA-synth_Ia"/>
</dbReference>
<dbReference type="GO" id="GO:0004832">
    <property type="term" value="F:valine-tRNA ligase activity"/>
    <property type="evidence" value="ECO:0007669"/>
    <property type="project" value="UniProtKB-UniRule"/>
</dbReference>
<dbReference type="CDD" id="cd00817">
    <property type="entry name" value="ValRS_core"/>
    <property type="match status" value="1"/>
</dbReference>
<dbReference type="GO" id="GO:0005829">
    <property type="term" value="C:cytosol"/>
    <property type="evidence" value="ECO:0007669"/>
    <property type="project" value="TreeGrafter"/>
</dbReference>
<accession>A0A1G2CLQ7</accession>
<keyword evidence="5 10" id="KW-0067">ATP-binding</keyword>
<keyword evidence="7 10" id="KW-0030">Aminoacyl-tRNA synthetase</keyword>
<evidence type="ECO:0000256" key="8">
    <source>
        <dbReference type="ARBA" id="ARBA00047552"/>
    </source>
</evidence>
<dbReference type="GO" id="GO:0005524">
    <property type="term" value="F:ATP binding"/>
    <property type="evidence" value="ECO:0007669"/>
    <property type="project" value="UniProtKB-KW"/>
</dbReference>
<proteinExistence type="inferred from homology"/>
<organism evidence="13 14">
    <name type="scientific">Candidatus Liptonbacteria bacterium RIFCSPLOWO2_01_FULL_56_20</name>
    <dbReference type="NCBI Taxonomy" id="1798652"/>
    <lineage>
        <taxon>Bacteria</taxon>
        <taxon>Candidatus Liptoniibacteriota</taxon>
    </lineage>
</organism>
<protein>
    <recommendedName>
        <fullName evidence="1 9">Valine--tRNA ligase</fullName>
        <ecNumber evidence="1 9">6.1.1.9</ecNumber>
    </recommendedName>
</protein>
<evidence type="ECO:0000313" key="13">
    <source>
        <dbReference type="EMBL" id="OGZ01591.1"/>
    </source>
</evidence>
<evidence type="ECO:0000256" key="4">
    <source>
        <dbReference type="ARBA" id="ARBA00022741"/>
    </source>
</evidence>
<dbReference type="Pfam" id="PF00133">
    <property type="entry name" value="tRNA-synt_1"/>
    <property type="match status" value="2"/>
</dbReference>
<dbReference type="GO" id="GO:0006438">
    <property type="term" value="P:valyl-tRNA aminoacylation"/>
    <property type="evidence" value="ECO:0007669"/>
    <property type="project" value="UniProtKB-UniRule"/>
</dbReference>
<dbReference type="InterPro" id="IPR013155">
    <property type="entry name" value="M/V/L/I-tRNA-synth_anticd-bd"/>
</dbReference>
<evidence type="ECO:0000256" key="1">
    <source>
        <dbReference type="ARBA" id="ARBA00013169"/>
    </source>
</evidence>
<dbReference type="SUPFAM" id="SSF52374">
    <property type="entry name" value="Nucleotidylyl transferase"/>
    <property type="match status" value="1"/>
</dbReference>
<feature type="domain" description="Aminoacyl-tRNA synthetase class Ia" evidence="11">
    <location>
        <begin position="482"/>
        <end position="579"/>
    </location>
</feature>
<evidence type="ECO:0000256" key="6">
    <source>
        <dbReference type="ARBA" id="ARBA00022917"/>
    </source>
</evidence>
<dbReference type="InterPro" id="IPR009080">
    <property type="entry name" value="tRNAsynth_Ia_anticodon-bd"/>
</dbReference>
<dbReference type="NCBIfam" id="TIGR00422">
    <property type="entry name" value="valS"/>
    <property type="match status" value="1"/>
</dbReference>
<dbReference type="SUPFAM" id="SSF50677">
    <property type="entry name" value="ValRS/IleRS/LeuRS editing domain"/>
    <property type="match status" value="1"/>
</dbReference>
<dbReference type="InterPro" id="IPR014729">
    <property type="entry name" value="Rossmann-like_a/b/a_fold"/>
</dbReference>
<evidence type="ECO:0000259" key="12">
    <source>
        <dbReference type="Pfam" id="PF08264"/>
    </source>
</evidence>
<keyword evidence="4 10" id="KW-0547">Nucleotide-binding</keyword>
<evidence type="ECO:0000259" key="11">
    <source>
        <dbReference type="Pfam" id="PF00133"/>
    </source>
</evidence>
<dbReference type="Pfam" id="PF08264">
    <property type="entry name" value="Anticodon_1"/>
    <property type="match status" value="2"/>
</dbReference>
<evidence type="ECO:0000256" key="2">
    <source>
        <dbReference type="ARBA" id="ARBA00022490"/>
    </source>
</evidence>
<keyword evidence="3 10" id="KW-0436">Ligase</keyword>
<dbReference type="InterPro" id="IPR001412">
    <property type="entry name" value="aa-tRNA-synth_I_CS"/>
</dbReference>
<dbReference type="PRINTS" id="PR00986">
    <property type="entry name" value="TRNASYNTHVAL"/>
</dbReference>
<dbReference type="PROSITE" id="PS00178">
    <property type="entry name" value="AA_TRNA_LIGASE_I"/>
    <property type="match status" value="1"/>
</dbReference>
<gene>
    <name evidence="13" type="ORF">A3A43_01640</name>
</gene>